<evidence type="ECO:0000313" key="2">
    <source>
        <dbReference type="EMBL" id="GAG93173.1"/>
    </source>
</evidence>
<protein>
    <submittedName>
        <fullName evidence="2">Uncharacterized protein</fullName>
    </submittedName>
</protein>
<keyword evidence="1" id="KW-0472">Membrane</keyword>
<reference evidence="2" key="1">
    <citation type="journal article" date="2014" name="Front. Microbiol.">
        <title>High frequency of phylogenetically diverse reductive dehalogenase-homologous genes in deep subseafloor sedimentary metagenomes.</title>
        <authorList>
            <person name="Kawai M."/>
            <person name="Futagami T."/>
            <person name="Toyoda A."/>
            <person name="Takaki Y."/>
            <person name="Nishi S."/>
            <person name="Hori S."/>
            <person name="Arai W."/>
            <person name="Tsubouchi T."/>
            <person name="Morono Y."/>
            <person name="Uchiyama I."/>
            <person name="Ito T."/>
            <person name="Fujiyama A."/>
            <person name="Inagaki F."/>
            <person name="Takami H."/>
        </authorList>
    </citation>
    <scope>NUCLEOTIDE SEQUENCE</scope>
    <source>
        <strain evidence="2">Expedition CK06-06</strain>
    </source>
</reference>
<feature type="non-terminal residue" evidence="2">
    <location>
        <position position="1"/>
    </location>
</feature>
<gene>
    <name evidence="2" type="ORF">S01H4_40672</name>
</gene>
<organism evidence="2">
    <name type="scientific">marine sediment metagenome</name>
    <dbReference type="NCBI Taxonomy" id="412755"/>
    <lineage>
        <taxon>unclassified sequences</taxon>
        <taxon>metagenomes</taxon>
        <taxon>ecological metagenomes</taxon>
    </lineage>
</organism>
<keyword evidence="1" id="KW-1133">Transmembrane helix</keyword>
<evidence type="ECO:0000256" key="1">
    <source>
        <dbReference type="SAM" id="Phobius"/>
    </source>
</evidence>
<name>X1C9W2_9ZZZZ</name>
<proteinExistence type="predicted"/>
<sequence length="54" mass="6295">SIPLIEAWEGVGLILMAITQLFYAFKGPISDYAHRWCNWWRDWRNNNGSPGDDL</sequence>
<dbReference type="AlphaFoldDB" id="X1C9W2"/>
<feature type="transmembrane region" description="Helical" evidence="1">
    <location>
        <begin position="6"/>
        <end position="25"/>
    </location>
</feature>
<dbReference type="EMBL" id="BART01022178">
    <property type="protein sequence ID" value="GAG93173.1"/>
    <property type="molecule type" value="Genomic_DNA"/>
</dbReference>
<keyword evidence="1" id="KW-0812">Transmembrane</keyword>
<accession>X1C9W2</accession>
<comment type="caution">
    <text evidence="2">The sequence shown here is derived from an EMBL/GenBank/DDBJ whole genome shotgun (WGS) entry which is preliminary data.</text>
</comment>